<name>A0ABT3PJV5_9BACT</name>
<dbReference type="InterPro" id="IPR010359">
    <property type="entry name" value="IrrE_HExxH"/>
</dbReference>
<protein>
    <submittedName>
        <fullName evidence="2">ImmA/IrrE family metallo-endopeptidase</fullName>
    </submittedName>
</protein>
<evidence type="ECO:0000313" key="3">
    <source>
        <dbReference type="Proteomes" id="UP001207918"/>
    </source>
</evidence>
<dbReference type="Gene3D" id="1.10.10.2910">
    <property type="match status" value="1"/>
</dbReference>
<comment type="caution">
    <text evidence="2">The sequence shown here is derived from an EMBL/GenBank/DDBJ whole genome shotgun (WGS) entry which is preliminary data.</text>
</comment>
<dbReference type="PANTHER" id="PTHR43236">
    <property type="entry name" value="ANTITOXIN HIGA1"/>
    <property type="match status" value="1"/>
</dbReference>
<reference evidence="2 3" key="1">
    <citation type="submission" date="2021-03" db="EMBL/GenBank/DDBJ databases">
        <title>Aliifodinibius sp. nov., a new bacterium isolated from saline soil.</title>
        <authorList>
            <person name="Galisteo C."/>
            <person name="De La Haba R."/>
            <person name="Sanchez-Porro C."/>
            <person name="Ventosa A."/>
        </authorList>
    </citation>
    <scope>NUCLEOTIDE SEQUENCE [LARGE SCALE GENOMIC DNA]</scope>
    <source>
        <strain evidence="2 3">1BSP15-2V2</strain>
    </source>
</reference>
<evidence type="ECO:0000313" key="2">
    <source>
        <dbReference type="EMBL" id="MCW9706211.1"/>
    </source>
</evidence>
<dbReference type="EMBL" id="JAGGJA010000003">
    <property type="protein sequence ID" value="MCW9706211.1"/>
    <property type="molecule type" value="Genomic_DNA"/>
</dbReference>
<dbReference type="PANTHER" id="PTHR43236:SF2">
    <property type="entry name" value="BLL0069 PROTEIN"/>
    <property type="match status" value="1"/>
</dbReference>
<dbReference type="Proteomes" id="UP001207918">
    <property type="component" value="Unassembled WGS sequence"/>
</dbReference>
<feature type="domain" description="IrrE N-terminal-like" evidence="1">
    <location>
        <begin position="52"/>
        <end position="134"/>
    </location>
</feature>
<dbReference type="RefSeq" id="WP_265764917.1">
    <property type="nucleotide sequence ID" value="NZ_JAGGJA010000003.1"/>
</dbReference>
<gene>
    <name evidence="2" type="ORF">J6I44_05075</name>
</gene>
<dbReference type="Pfam" id="PF06114">
    <property type="entry name" value="Peptidase_M78"/>
    <property type="match status" value="1"/>
</dbReference>
<dbReference type="InterPro" id="IPR052345">
    <property type="entry name" value="Rad_response_metalloprotease"/>
</dbReference>
<evidence type="ECO:0000259" key="1">
    <source>
        <dbReference type="Pfam" id="PF06114"/>
    </source>
</evidence>
<keyword evidence="3" id="KW-1185">Reference proteome</keyword>
<proteinExistence type="predicted"/>
<sequence>MMNRGARIADQLREEFFLEDKLAFSVLENICLAHNAYVKLATIGGAQGRILFSNKSDRSVITINDRITYEPKRKFVLAHELGHRLMHFQLMNFICNENDLKNWTNANGNFRYEKEANEFAAALLMPRKAFHAEFIRRL</sequence>
<organism evidence="2 3">
    <name type="scientific">Fodinibius salsisoli</name>
    <dbReference type="NCBI Taxonomy" id="2820877"/>
    <lineage>
        <taxon>Bacteria</taxon>
        <taxon>Pseudomonadati</taxon>
        <taxon>Balneolota</taxon>
        <taxon>Balneolia</taxon>
        <taxon>Balneolales</taxon>
        <taxon>Balneolaceae</taxon>
        <taxon>Fodinibius</taxon>
    </lineage>
</organism>
<accession>A0ABT3PJV5</accession>